<accession>A0A409YD44</accession>
<dbReference type="Gene3D" id="1.10.420.10">
    <property type="entry name" value="Peroxidase, domain 2"/>
    <property type="match status" value="2"/>
</dbReference>
<dbReference type="InParanoid" id="A0A409YD44"/>
<keyword evidence="6" id="KW-0325">Glycoprotein</keyword>
<keyword evidence="8" id="KW-0349">Heme</keyword>
<evidence type="ECO:0000256" key="9">
    <source>
        <dbReference type="PIRSR" id="PIRSR601621-4"/>
    </source>
</evidence>
<dbReference type="EMBL" id="NHYE01000978">
    <property type="protein sequence ID" value="PPR00911.1"/>
    <property type="molecule type" value="Genomic_DNA"/>
</dbReference>
<keyword evidence="8" id="KW-0408">Iron</keyword>
<dbReference type="Pfam" id="PF11895">
    <property type="entry name" value="Peroxidase_ext"/>
    <property type="match status" value="1"/>
</dbReference>
<organism evidence="13 14">
    <name type="scientific">Gymnopilus dilepis</name>
    <dbReference type="NCBI Taxonomy" id="231916"/>
    <lineage>
        <taxon>Eukaryota</taxon>
        <taxon>Fungi</taxon>
        <taxon>Dikarya</taxon>
        <taxon>Basidiomycota</taxon>
        <taxon>Agaricomycotina</taxon>
        <taxon>Agaricomycetes</taxon>
        <taxon>Agaricomycetidae</taxon>
        <taxon>Agaricales</taxon>
        <taxon>Agaricineae</taxon>
        <taxon>Hymenogastraceae</taxon>
        <taxon>Gymnopilus</taxon>
    </lineage>
</organism>
<comment type="subcellular location">
    <subcellularLocation>
        <location evidence="1">Secreted</location>
    </subcellularLocation>
</comment>
<keyword evidence="4 8" id="KW-0106">Calcium</keyword>
<feature type="binding site" evidence="8">
    <location>
        <position position="20"/>
    </location>
    <ligand>
        <name>Ca(2+)</name>
        <dbReference type="ChEBI" id="CHEBI:29108"/>
        <label>2</label>
    </ligand>
</feature>
<dbReference type="InterPro" id="IPR019793">
    <property type="entry name" value="Peroxidases_heam-ligand_BS"/>
</dbReference>
<evidence type="ECO:0000259" key="12">
    <source>
        <dbReference type="Pfam" id="PF11895"/>
    </source>
</evidence>
<feature type="non-terminal residue" evidence="13">
    <location>
        <position position="1"/>
    </location>
</feature>
<dbReference type="InterPro" id="IPR001621">
    <property type="entry name" value="Ligninase"/>
</dbReference>
<dbReference type="SUPFAM" id="SSF48113">
    <property type="entry name" value="Heme-dependent peroxidases"/>
    <property type="match status" value="1"/>
</dbReference>
<keyword evidence="10" id="KW-0575">Peroxidase</keyword>
<comment type="cofactor">
    <cofactor evidence="8">
        <name>heme b</name>
        <dbReference type="ChEBI" id="CHEBI:60344"/>
    </cofactor>
    <text evidence="8">Binds 1 heme b (iron(II)-protoporphyrin IX) group per subunit.</text>
</comment>
<dbReference type="EC" id="1.11.1.-" evidence="10"/>
<dbReference type="PRINTS" id="PR00462">
    <property type="entry name" value="LIGNINASE"/>
</dbReference>
<dbReference type="Proteomes" id="UP000284706">
    <property type="component" value="Unassembled WGS sequence"/>
</dbReference>
<dbReference type="GO" id="GO:0004601">
    <property type="term" value="F:peroxidase activity"/>
    <property type="evidence" value="ECO:0007669"/>
    <property type="project" value="UniProtKB-KW"/>
</dbReference>
<protein>
    <recommendedName>
        <fullName evidence="10">Peroxidase</fullName>
        <ecNumber evidence="10">1.11.1.-</ecNumber>
    </recommendedName>
</protein>
<dbReference type="InterPro" id="IPR010255">
    <property type="entry name" value="Haem_peroxidase_sf"/>
</dbReference>
<evidence type="ECO:0000256" key="1">
    <source>
        <dbReference type="ARBA" id="ARBA00004613"/>
    </source>
</evidence>
<dbReference type="PROSITE" id="PS00435">
    <property type="entry name" value="PEROXIDASE_1"/>
    <property type="match status" value="1"/>
</dbReference>
<keyword evidence="8 10" id="KW-0479">Metal-binding</keyword>
<feature type="disulfide bond" evidence="9">
    <location>
        <begin position="91"/>
        <end position="156"/>
    </location>
</feature>
<dbReference type="InterPro" id="IPR024589">
    <property type="entry name" value="Ligninase_C"/>
</dbReference>
<name>A0A409YD44_9AGAR</name>
<comment type="cofactor">
    <cofactor evidence="8 10">
        <name>Ca(2+)</name>
        <dbReference type="ChEBI" id="CHEBI:29108"/>
    </cofactor>
    <text evidence="8 10">Binds 2 calcium ions per subunit.</text>
</comment>
<dbReference type="GO" id="GO:0005576">
    <property type="term" value="C:extracellular region"/>
    <property type="evidence" value="ECO:0007669"/>
    <property type="project" value="UniProtKB-SubCell"/>
</dbReference>
<feature type="binding site" evidence="8">
    <location>
        <position position="38"/>
    </location>
    <ligand>
        <name>Ca(2+)</name>
        <dbReference type="ChEBI" id="CHEBI:29108"/>
        <label>2</label>
    </ligand>
</feature>
<comment type="caution">
    <text evidence="13">The sequence shown here is derived from an EMBL/GenBank/DDBJ whole genome shotgun (WGS) entry which is preliminary data.</text>
</comment>
<evidence type="ECO:0000313" key="14">
    <source>
        <dbReference type="Proteomes" id="UP000284706"/>
    </source>
</evidence>
<evidence type="ECO:0000259" key="11">
    <source>
        <dbReference type="Pfam" id="PF00141"/>
    </source>
</evidence>
<dbReference type="GO" id="GO:0046872">
    <property type="term" value="F:metal ion binding"/>
    <property type="evidence" value="ECO:0007669"/>
    <property type="project" value="UniProtKB-UniRule"/>
</dbReference>
<keyword evidence="5 9" id="KW-1015">Disulfide bond</keyword>
<evidence type="ECO:0000256" key="2">
    <source>
        <dbReference type="ARBA" id="ARBA00006089"/>
    </source>
</evidence>
<reference evidence="13 14" key="1">
    <citation type="journal article" date="2018" name="Evol. Lett.">
        <title>Horizontal gene cluster transfer increased hallucinogenic mushroom diversity.</title>
        <authorList>
            <person name="Reynolds H.T."/>
            <person name="Vijayakumar V."/>
            <person name="Gluck-Thaler E."/>
            <person name="Korotkin H.B."/>
            <person name="Matheny P.B."/>
            <person name="Slot J.C."/>
        </authorList>
    </citation>
    <scope>NUCLEOTIDE SEQUENCE [LARGE SCALE GENOMIC DNA]</scope>
    <source>
        <strain evidence="13 14">SRW20</strain>
    </source>
</reference>
<feature type="binding site" evidence="8">
    <location>
        <position position="36"/>
    </location>
    <ligand>
        <name>Ca(2+)</name>
        <dbReference type="ChEBI" id="CHEBI:29108"/>
        <label>2</label>
    </ligand>
</feature>
<evidence type="ECO:0000313" key="13">
    <source>
        <dbReference type="EMBL" id="PPR00911.1"/>
    </source>
</evidence>
<feature type="binding site" description="axial binding residue" evidence="8">
    <location>
        <position position="19"/>
    </location>
    <ligand>
        <name>heme b</name>
        <dbReference type="ChEBI" id="CHEBI:60344"/>
    </ligand>
    <ligandPart>
        <name>Fe</name>
        <dbReference type="ChEBI" id="CHEBI:18248"/>
    </ligandPart>
</feature>
<evidence type="ECO:0000256" key="3">
    <source>
        <dbReference type="ARBA" id="ARBA00022525"/>
    </source>
</evidence>
<dbReference type="GO" id="GO:0006979">
    <property type="term" value="P:response to oxidative stress"/>
    <property type="evidence" value="ECO:0007669"/>
    <property type="project" value="InterPro"/>
</dbReference>
<evidence type="ECO:0000256" key="8">
    <source>
        <dbReference type="PIRSR" id="PIRSR601621-2"/>
    </source>
</evidence>
<feature type="binding site" evidence="8">
    <location>
        <position position="43"/>
    </location>
    <ligand>
        <name>Ca(2+)</name>
        <dbReference type="ChEBI" id="CHEBI:29108"/>
        <label>2</label>
    </ligand>
</feature>
<gene>
    <name evidence="13" type="ORF">CVT26_015521</name>
</gene>
<feature type="domain" description="Fungal ligninase C-terminal" evidence="12">
    <location>
        <begin position="102"/>
        <end position="171"/>
    </location>
</feature>
<proteinExistence type="inferred from homology"/>
<dbReference type="Pfam" id="PF00141">
    <property type="entry name" value="peroxidase"/>
    <property type="match status" value="1"/>
</dbReference>
<keyword evidence="14" id="KW-1185">Reference proteome</keyword>
<comment type="similarity">
    <text evidence="2 10">Belongs to the peroxidase family. Ligninase subfamily.</text>
</comment>
<keyword evidence="7" id="KW-0376">Hydrogen peroxide</keyword>
<evidence type="ECO:0000256" key="6">
    <source>
        <dbReference type="ARBA" id="ARBA00023180"/>
    </source>
</evidence>
<dbReference type="STRING" id="231916.A0A409YD44"/>
<evidence type="ECO:0000256" key="7">
    <source>
        <dbReference type="ARBA" id="ARBA00023324"/>
    </source>
</evidence>
<keyword evidence="10" id="KW-0560">Oxidoreductase</keyword>
<dbReference type="GO" id="GO:0042744">
    <property type="term" value="P:hydrogen peroxide catabolic process"/>
    <property type="evidence" value="ECO:0007669"/>
    <property type="project" value="UniProtKB-KW"/>
</dbReference>
<sequence length="207" mass="22390">RFASVGFNPLEVVALLASHSVARTGIDCTVRGAPLDITPEIFDTQFFIDVQLRGTLHPGTGMNVGEAQTAVNGTFRLQADHYLARDPRTSCAWQSFADNQDRMAYDFVQALYKLSLLGQQNYSLTDCSDVIPAPLAYTATPSFPPSLRVCDIEQACGTAPFPNLPTRSGPPILVPGGRNACNETVTPEFEDLSSKIPQGNLQQVLGM</sequence>
<dbReference type="GO" id="GO:0020037">
    <property type="term" value="F:heme binding"/>
    <property type="evidence" value="ECO:0007669"/>
    <property type="project" value="UniProtKB-UniRule"/>
</dbReference>
<keyword evidence="3" id="KW-0964">Secreted</keyword>
<evidence type="ECO:0000256" key="10">
    <source>
        <dbReference type="RuleBase" id="RU363051"/>
    </source>
</evidence>
<dbReference type="OrthoDB" id="2113341at2759"/>
<dbReference type="AlphaFoldDB" id="A0A409YD44"/>
<dbReference type="InterPro" id="IPR002016">
    <property type="entry name" value="Haem_peroxidase"/>
</dbReference>
<feature type="domain" description="Plant heme peroxidase family profile" evidence="11">
    <location>
        <begin position="1"/>
        <end position="99"/>
    </location>
</feature>
<evidence type="ECO:0000256" key="5">
    <source>
        <dbReference type="ARBA" id="ARBA00023157"/>
    </source>
</evidence>
<evidence type="ECO:0000256" key="4">
    <source>
        <dbReference type="ARBA" id="ARBA00022837"/>
    </source>
</evidence>